<organism evidence="4 5">
    <name type="scientific">Terrapene triunguis</name>
    <name type="common">Three-toed box turtle</name>
    <dbReference type="NCBI Taxonomy" id="2587831"/>
    <lineage>
        <taxon>Eukaryota</taxon>
        <taxon>Metazoa</taxon>
        <taxon>Chordata</taxon>
        <taxon>Craniata</taxon>
        <taxon>Vertebrata</taxon>
        <taxon>Euteleostomi</taxon>
        <taxon>Archelosauria</taxon>
        <taxon>Testudinata</taxon>
        <taxon>Testudines</taxon>
        <taxon>Cryptodira</taxon>
        <taxon>Durocryptodira</taxon>
        <taxon>Testudinoidea</taxon>
        <taxon>Emydidae</taxon>
        <taxon>Terrapene</taxon>
    </lineage>
</organism>
<reference evidence="4" key="2">
    <citation type="submission" date="2025-09" db="UniProtKB">
        <authorList>
            <consortium name="Ensembl"/>
        </authorList>
    </citation>
    <scope>IDENTIFICATION</scope>
</reference>
<keyword evidence="3" id="KW-0732">Signal</keyword>
<dbReference type="GO" id="GO:0007166">
    <property type="term" value="P:cell surface receptor signaling pathway"/>
    <property type="evidence" value="ECO:0007669"/>
    <property type="project" value="TreeGrafter"/>
</dbReference>
<reference evidence="4" key="1">
    <citation type="submission" date="2025-08" db="UniProtKB">
        <authorList>
            <consortium name="Ensembl"/>
        </authorList>
    </citation>
    <scope>IDENTIFICATION</scope>
</reference>
<feature type="compositionally biased region" description="Basic and acidic residues" evidence="1">
    <location>
        <begin position="211"/>
        <end position="225"/>
    </location>
</feature>
<sequence length="461" mass="47150">MAVSGAWPQPKIRPTLLLFLVAAAGALIPLELKANASSGTSEESRHIGAGLETTSPSADLTSNHSEPSADLTSNHSEPSAELTSTSPRPSAELTTNSTEPSAELTTNSTEPSAKLAGHPPTAAQQELTTTQTLAMKEPVVSVSPSALPSTEAALALGSGPAGATAAGGKEPVTNLTREGLKGQAGTVPGSPGPGQETQTLPGRSGQNESAPTERAKAKGIDRSGDNRTVPASTDRTGRYRENQPTPELSPSALSPTPPVNKKPDSKAPAPSPTPTSTTSSSTRQLPVGIIVVLVVVAILVLALLAMALHCRKRRRSGSTSFSGRAGPGEWAGPVSLPEEKGEGQAGDGGQQAGPGEARRPTLTTFFGKRHSRVSSVAMEDVAGAKGEGPLSEPLLAAGEQGGDPTPQGACSAGAPHSRLAAPCQPSPGLPPALPMPWDICLYILRERKSHPFLQSFIFLCI</sequence>
<dbReference type="Proteomes" id="UP000472274">
    <property type="component" value="Unplaced"/>
</dbReference>
<feature type="compositionally biased region" description="Polar residues" evidence="1">
    <location>
        <begin position="195"/>
        <end position="210"/>
    </location>
</feature>
<dbReference type="GO" id="GO:0042742">
    <property type="term" value="P:defense response to bacterium"/>
    <property type="evidence" value="ECO:0007669"/>
    <property type="project" value="TreeGrafter"/>
</dbReference>
<feature type="compositionally biased region" description="Gly residues" evidence="1">
    <location>
        <begin position="343"/>
        <end position="352"/>
    </location>
</feature>
<evidence type="ECO:0000256" key="3">
    <source>
        <dbReference type="SAM" id="SignalP"/>
    </source>
</evidence>
<feature type="region of interest" description="Disordered" evidence="1">
    <location>
        <begin position="312"/>
        <end position="360"/>
    </location>
</feature>
<keyword evidence="2" id="KW-1133">Transmembrane helix</keyword>
<keyword evidence="2" id="KW-0472">Membrane</keyword>
<dbReference type="AlphaFoldDB" id="A0A674JIX0"/>
<dbReference type="GeneTree" id="ENSGT00730000113150"/>
<dbReference type="GO" id="GO:0031072">
    <property type="term" value="F:heat shock protein binding"/>
    <property type="evidence" value="ECO:0007669"/>
    <property type="project" value="TreeGrafter"/>
</dbReference>
<keyword evidence="5" id="KW-1185">Reference proteome</keyword>
<feature type="compositionally biased region" description="Polar residues" evidence="1">
    <location>
        <begin position="52"/>
        <end position="111"/>
    </location>
</feature>
<feature type="region of interest" description="Disordered" evidence="1">
    <location>
        <begin position="396"/>
        <end position="423"/>
    </location>
</feature>
<name>A0A674JIX0_9SAUR</name>
<feature type="region of interest" description="Disordered" evidence="1">
    <location>
        <begin position="157"/>
        <end position="282"/>
    </location>
</feature>
<evidence type="ECO:0000313" key="5">
    <source>
        <dbReference type="Proteomes" id="UP000472274"/>
    </source>
</evidence>
<evidence type="ECO:0008006" key="6">
    <source>
        <dbReference type="Google" id="ProtNLM"/>
    </source>
</evidence>
<dbReference type="GO" id="GO:0050863">
    <property type="term" value="P:regulation of T cell activation"/>
    <property type="evidence" value="ECO:0007669"/>
    <property type="project" value="InterPro"/>
</dbReference>
<feature type="transmembrane region" description="Helical" evidence="2">
    <location>
        <begin position="285"/>
        <end position="308"/>
    </location>
</feature>
<dbReference type="GO" id="GO:0009897">
    <property type="term" value="C:external side of plasma membrane"/>
    <property type="evidence" value="ECO:0007669"/>
    <property type="project" value="TreeGrafter"/>
</dbReference>
<dbReference type="GO" id="GO:0050776">
    <property type="term" value="P:regulation of immune response"/>
    <property type="evidence" value="ECO:0007669"/>
    <property type="project" value="TreeGrafter"/>
</dbReference>
<feature type="compositionally biased region" description="Polar residues" evidence="1">
    <location>
        <begin position="242"/>
        <end position="254"/>
    </location>
</feature>
<evidence type="ECO:0000256" key="1">
    <source>
        <dbReference type="SAM" id="MobiDB-lite"/>
    </source>
</evidence>
<protein>
    <recommendedName>
        <fullName evidence="6">Leukosialin</fullName>
    </recommendedName>
</protein>
<accession>A0A674JIX0</accession>
<dbReference type="GO" id="GO:2000404">
    <property type="term" value="P:regulation of T cell migration"/>
    <property type="evidence" value="ECO:0007669"/>
    <property type="project" value="InterPro"/>
</dbReference>
<feature type="compositionally biased region" description="Low complexity" evidence="1">
    <location>
        <begin position="157"/>
        <end position="168"/>
    </location>
</feature>
<proteinExistence type="predicted"/>
<dbReference type="InterPro" id="IPR038829">
    <property type="entry name" value="Leukosialin"/>
</dbReference>
<evidence type="ECO:0000313" key="4">
    <source>
        <dbReference type="Ensembl" id="ENSTMTP00000019264.1"/>
    </source>
</evidence>
<dbReference type="Ensembl" id="ENSTMTT00000019944.1">
    <property type="protein sequence ID" value="ENSTMTP00000019264.1"/>
    <property type="gene ID" value="ENSTMTG00000014139.1"/>
</dbReference>
<keyword evidence="2" id="KW-0812">Transmembrane</keyword>
<feature type="signal peptide" evidence="3">
    <location>
        <begin position="1"/>
        <end position="26"/>
    </location>
</feature>
<dbReference type="PANTHER" id="PTHR35265">
    <property type="entry name" value="LEUKOSIALIN"/>
    <property type="match status" value="1"/>
</dbReference>
<feature type="region of interest" description="Disordered" evidence="1">
    <location>
        <begin position="35"/>
        <end position="123"/>
    </location>
</feature>
<dbReference type="GO" id="GO:0004888">
    <property type="term" value="F:transmembrane signaling receptor activity"/>
    <property type="evidence" value="ECO:0007669"/>
    <property type="project" value="InterPro"/>
</dbReference>
<dbReference type="PANTHER" id="PTHR35265:SF1">
    <property type="entry name" value="LEUKOSIALIN"/>
    <property type="match status" value="1"/>
</dbReference>
<dbReference type="InParanoid" id="A0A674JIX0"/>
<feature type="chain" id="PRO_5025459792" description="Leukosialin" evidence="3">
    <location>
        <begin position="27"/>
        <end position="461"/>
    </location>
</feature>
<evidence type="ECO:0000256" key="2">
    <source>
        <dbReference type="SAM" id="Phobius"/>
    </source>
</evidence>